<dbReference type="EMBL" id="LR899009">
    <property type="protein sequence ID" value="CAD7077825.1"/>
    <property type="molecule type" value="Genomic_DNA"/>
</dbReference>
<sequence length="125" mass="14212">MQDNYKNVTITLLDAVNILSYGWHSVLTTTIRNCFANAGLITIIPSDSNDAYLSKNSNNSDDLAMCAEKFFEYVDADNHVLTKEKLTDQEIVESILQEKIKNKCRNIMTMMTTKPNQRGLDIYNP</sequence>
<keyword evidence="2" id="KW-1185">Reference proteome</keyword>
<evidence type="ECO:0000313" key="1">
    <source>
        <dbReference type="EMBL" id="CAD7077825.1"/>
    </source>
</evidence>
<dbReference type="Proteomes" id="UP000594454">
    <property type="component" value="Chromosome 1"/>
</dbReference>
<accession>A0A7R8UBQ4</accession>
<dbReference type="InParanoid" id="A0A7R8UBQ4"/>
<protein>
    <submittedName>
        <fullName evidence="1">Uncharacterized protein</fullName>
    </submittedName>
</protein>
<name>A0A7R8UBQ4_HERIL</name>
<gene>
    <name evidence="1" type="ORF">HERILL_LOCUS1136</name>
</gene>
<organism evidence="1 2">
    <name type="scientific">Hermetia illucens</name>
    <name type="common">Black soldier fly</name>
    <dbReference type="NCBI Taxonomy" id="343691"/>
    <lineage>
        <taxon>Eukaryota</taxon>
        <taxon>Metazoa</taxon>
        <taxon>Ecdysozoa</taxon>
        <taxon>Arthropoda</taxon>
        <taxon>Hexapoda</taxon>
        <taxon>Insecta</taxon>
        <taxon>Pterygota</taxon>
        <taxon>Neoptera</taxon>
        <taxon>Endopterygota</taxon>
        <taxon>Diptera</taxon>
        <taxon>Brachycera</taxon>
        <taxon>Stratiomyomorpha</taxon>
        <taxon>Stratiomyidae</taxon>
        <taxon>Hermetiinae</taxon>
        <taxon>Hermetia</taxon>
    </lineage>
</organism>
<proteinExistence type="predicted"/>
<reference evidence="1 2" key="1">
    <citation type="submission" date="2020-11" db="EMBL/GenBank/DDBJ databases">
        <authorList>
            <person name="Wallbank WR R."/>
            <person name="Pardo Diaz C."/>
            <person name="Kozak K."/>
            <person name="Martin S."/>
            <person name="Jiggins C."/>
            <person name="Moest M."/>
            <person name="Warren A I."/>
            <person name="Generalovic N T."/>
            <person name="Byers J.R.P. K."/>
            <person name="Montejo-Kovacevich G."/>
            <person name="Yen C E."/>
        </authorList>
    </citation>
    <scope>NUCLEOTIDE SEQUENCE [LARGE SCALE GENOMIC DNA]</scope>
</reference>
<dbReference type="AlphaFoldDB" id="A0A7R8UBQ4"/>
<evidence type="ECO:0000313" key="2">
    <source>
        <dbReference type="Proteomes" id="UP000594454"/>
    </source>
</evidence>